<keyword evidence="1" id="KW-0472">Membrane</keyword>
<keyword evidence="3" id="KW-1185">Reference proteome</keyword>
<dbReference type="EMBL" id="WBZJ01000001">
    <property type="protein sequence ID" value="KAB3522647.1"/>
    <property type="molecule type" value="Genomic_DNA"/>
</dbReference>
<evidence type="ECO:0000313" key="3">
    <source>
        <dbReference type="Proteomes" id="UP000436181"/>
    </source>
</evidence>
<organism evidence="2 3">
    <name type="scientific">Corynebacterium zhongnanshanii</name>
    <dbReference type="NCBI Taxonomy" id="2768834"/>
    <lineage>
        <taxon>Bacteria</taxon>
        <taxon>Bacillati</taxon>
        <taxon>Actinomycetota</taxon>
        <taxon>Actinomycetes</taxon>
        <taxon>Mycobacteriales</taxon>
        <taxon>Corynebacteriaceae</taxon>
        <taxon>Corynebacterium</taxon>
    </lineage>
</organism>
<sequence length="85" mass="9198">MFHPMLGLWIISMVLLIGSAVLKFHSGVIPALLMVSGSTGILSTLYVDYLAEKRGKEEGVNPILLAIAGLLVALCFYVVLSMLFM</sequence>
<feature type="transmembrane region" description="Helical" evidence="1">
    <location>
        <begin position="63"/>
        <end position="84"/>
    </location>
</feature>
<keyword evidence="1" id="KW-0812">Transmembrane</keyword>
<evidence type="ECO:0000256" key="1">
    <source>
        <dbReference type="SAM" id="Phobius"/>
    </source>
</evidence>
<dbReference type="RefSeq" id="WP_151843574.1">
    <property type="nucleotide sequence ID" value="NZ_WBZJ01000001.1"/>
</dbReference>
<reference evidence="2 3" key="1">
    <citation type="submission" date="2019-10" db="EMBL/GenBank/DDBJ databases">
        <title>Corynebacterium sp novel species isolated from the respiratory tract of Marmot.</title>
        <authorList>
            <person name="Zhang G."/>
        </authorList>
    </citation>
    <scope>NUCLEOTIDE SEQUENCE [LARGE SCALE GENOMIC DNA]</scope>
    <source>
        <strain evidence="2 3">336</strain>
    </source>
</reference>
<accession>A0ABQ6VDX7</accession>
<feature type="transmembrane region" description="Helical" evidence="1">
    <location>
        <begin position="6"/>
        <end position="24"/>
    </location>
</feature>
<gene>
    <name evidence="2" type="ORF">F8377_00185</name>
</gene>
<dbReference type="Proteomes" id="UP000436181">
    <property type="component" value="Unassembled WGS sequence"/>
</dbReference>
<name>A0ABQ6VDX7_9CORY</name>
<feature type="transmembrane region" description="Helical" evidence="1">
    <location>
        <begin position="31"/>
        <end position="51"/>
    </location>
</feature>
<comment type="caution">
    <text evidence="2">The sequence shown here is derived from an EMBL/GenBank/DDBJ whole genome shotgun (WGS) entry which is preliminary data.</text>
</comment>
<keyword evidence="1" id="KW-1133">Transmembrane helix</keyword>
<protein>
    <submittedName>
        <fullName evidence="2">Uncharacterized protein</fullName>
    </submittedName>
</protein>
<proteinExistence type="predicted"/>
<evidence type="ECO:0000313" key="2">
    <source>
        <dbReference type="EMBL" id="KAB3522647.1"/>
    </source>
</evidence>